<proteinExistence type="inferred from homology"/>
<protein>
    <recommendedName>
        <fullName evidence="5">L-serine deaminase</fullName>
    </recommendedName>
    <alternativeName>
        <fullName evidence="6">L-threonine dehydratase</fullName>
    </alternativeName>
</protein>
<dbReference type="STRING" id="34508.A0A4U5MS24"/>
<evidence type="ECO:0000313" key="9">
    <source>
        <dbReference type="Proteomes" id="UP000298663"/>
    </source>
</evidence>
<accession>A0A4U5MS24</accession>
<evidence type="ECO:0000256" key="2">
    <source>
        <dbReference type="ARBA" id="ARBA00010869"/>
    </source>
</evidence>
<feature type="domain" description="Tryptophan synthase beta chain-like PALP" evidence="7">
    <location>
        <begin position="81"/>
        <end position="371"/>
    </location>
</feature>
<dbReference type="GO" id="GO:0004794">
    <property type="term" value="F:threonine deaminase activity"/>
    <property type="evidence" value="ECO:0007669"/>
    <property type="project" value="TreeGrafter"/>
</dbReference>
<evidence type="ECO:0000256" key="1">
    <source>
        <dbReference type="ARBA" id="ARBA00001933"/>
    </source>
</evidence>
<dbReference type="InterPro" id="IPR001926">
    <property type="entry name" value="TrpB-like_PALP"/>
</dbReference>
<dbReference type="GO" id="GO:0006567">
    <property type="term" value="P:L-threonine catabolic process"/>
    <property type="evidence" value="ECO:0007669"/>
    <property type="project" value="TreeGrafter"/>
</dbReference>
<dbReference type="CDD" id="cd01562">
    <property type="entry name" value="Thr-dehyd"/>
    <property type="match status" value="1"/>
</dbReference>
<comment type="cofactor">
    <cofactor evidence="1">
        <name>pyridoxal 5'-phosphate</name>
        <dbReference type="ChEBI" id="CHEBI:597326"/>
    </cofactor>
</comment>
<dbReference type="GO" id="GO:0003941">
    <property type="term" value="F:L-serine ammonia-lyase activity"/>
    <property type="evidence" value="ECO:0007669"/>
    <property type="project" value="TreeGrafter"/>
</dbReference>
<reference evidence="8 9" key="1">
    <citation type="journal article" date="2015" name="Genome Biol.">
        <title>Comparative genomics of Steinernema reveals deeply conserved gene regulatory networks.</title>
        <authorList>
            <person name="Dillman A.R."/>
            <person name="Macchietto M."/>
            <person name="Porter C.F."/>
            <person name="Rogers A."/>
            <person name="Williams B."/>
            <person name="Antoshechkin I."/>
            <person name="Lee M.M."/>
            <person name="Goodwin Z."/>
            <person name="Lu X."/>
            <person name="Lewis E.E."/>
            <person name="Goodrich-Blair H."/>
            <person name="Stock S.P."/>
            <person name="Adams B.J."/>
            <person name="Sternberg P.W."/>
            <person name="Mortazavi A."/>
        </authorList>
    </citation>
    <scope>NUCLEOTIDE SEQUENCE [LARGE SCALE GENOMIC DNA]</scope>
    <source>
        <strain evidence="8 9">ALL</strain>
    </source>
</reference>
<evidence type="ECO:0000256" key="5">
    <source>
        <dbReference type="ARBA" id="ARBA00041766"/>
    </source>
</evidence>
<dbReference type="Proteomes" id="UP000298663">
    <property type="component" value="Unassembled WGS sequence"/>
</dbReference>
<evidence type="ECO:0000313" key="8">
    <source>
        <dbReference type="EMBL" id="TKR72470.1"/>
    </source>
</evidence>
<reference evidence="8 9" key="2">
    <citation type="journal article" date="2019" name="G3 (Bethesda)">
        <title>Hybrid Assembly of the Genome of the Entomopathogenic Nematode Steinernema carpocapsae Identifies the X-Chromosome.</title>
        <authorList>
            <person name="Serra L."/>
            <person name="Macchietto M."/>
            <person name="Macias-Munoz A."/>
            <person name="McGill C.J."/>
            <person name="Rodriguez I.M."/>
            <person name="Rodriguez B."/>
            <person name="Murad R."/>
            <person name="Mortazavi A."/>
        </authorList>
    </citation>
    <scope>NUCLEOTIDE SEQUENCE [LARGE SCALE GENOMIC DNA]</scope>
    <source>
        <strain evidence="8 9">ALL</strain>
    </source>
</reference>
<keyword evidence="9" id="KW-1185">Reference proteome</keyword>
<evidence type="ECO:0000256" key="6">
    <source>
        <dbReference type="ARBA" id="ARBA00042605"/>
    </source>
</evidence>
<dbReference type="Gene3D" id="3.40.50.1100">
    <property type="match status" value="2"/>
</dbReference>
<dbReference type="OrthoDB" id="4418812at2759"/>
<dbReference type="InterPro" id="IPR045865">
    <property type="entry name" value="ACT-like_dom_sf"/>
</dbReference>
<keyword evidence="3" id="KW-0663">Pyridoxal phosphate</keyword>
<dbReference type="PANTHER" id="PTHR48078">
    <property type="entry name" value="THREONINE DEHYDRATASE, MITOCHONDRIAL-RELATED"/>
    <property type="match status" value="1"/>
</dbReference>
<evidence type="ECO:0000256" key="3">
    <source>
        <dbReference type="ARBA" id="ARBA00022898"/>
    </source>
</evidence>
<dbReference type="Pfam" id="PF00291">
    <property type="entry name" value="PALP"/>
    <property type="match status" value="1"/>
</dbReference>
<comment type="caution">
    <text evidence="8">The sequence shown here is derived from an EMBL/GenBank/DDBJ whole genome shotgun (WGS) entry which is preliminary data.</text>
</comment>
<evidence type="ECO:0000256" key="4">
    <source>
        <dbReference type="ARBA" id="ARBA00023239"/>
    </source>
</evidence>
<keyword evidence="4" id="KW-0456">Lyase</keyword>
<dbReference type="InterPro" id="IPR044561">
    <property type="entry name" value="ACT_ThrD-II-like"/>
</dbReference>
<sequence length="471" mass="50467">MLPAKLSNGVLASSIRGSFQKLIASSVLRQQVRRTHDVEKPIDGSCVGCGNELLQDDPFCNPKNPVKVQFSDISAAAYNIRGGVRRTPCTRSNQLSKLLGIDLFLKKEYLQATGSFKERGARYAMLRIPEFERPKGVIAASAGNHALALCHHGQQLGIPVTVVMPVFAPLMKISCCRAYGANVIVKGRNIQESKGHALQLGAEQGMRYINGYDHPDVVAGQGTIGLEILDQVNDLDAAVIPIGGGGLIAGMALALKTLRPEIKIIGVEAETCPSFQNALTKGHLVPTSCGSGSLADGLAVPTVGCNALETVKGLIDQMVTVDEQSIALAILRLIEMEKAIVEGAGAVGLAALMSGKLPELQNKRVINILSGGNIDTTVLGRIIERGLAIDGRLIRFDVLVSDRPGGVAQLTTVIAELGASIKYIFNERAWVTTDMFSVRCKIVAEARDAEHVKEIEAGLRKRYNQVNFKFI</sequence>
<organism evidence="8 9">
    <name type="scientific">Steinernema carpocapsae</name>
    <name type="common">Entomopathogenic nematode</name>
    <dbReference type="NCBI Taxonomy" id="34508"/>
    <lineage>
        <taxon>Eukaryota</taxon>
        <taxon>Metazoa</taxon>
        <taxon>Ecdysozoa</taxon>
        <taxon>Nematoda</taxon>
        <taxon>Chromadorea</taxon>
        <taxon>Rhabditida</taxon>
        <taxon>Tylenchina</taxon>
        <taxon>Panagrolaimomorpha</taxon>
        <taxon>Strongyloidoidea</taxon>
        <taxon>Steinernematidae</taxon>
        <taxon>Steinernema</taxon>
    </lineage>
</organism>
<dbReference type="SUPFAM" id="SSF55021">
    <property type="entry name" value="ACT-like"/>
    <property type="match status" value="1"/>
</dbReference>
<dbReference type="InterPro" id="IPR050147">
    <property type="entry name" value="Ser/Thr_Dehydratase"/>
</dbReference>
<dbReference type="GO" id="GO:0009097">
    <property type="term" value="P:isoleucine biosynthetic process"/>
    <property type="evidence" value="ECO:0007669"/>
    <property type="project" value="TreeGrafter"/>
</dbReference>
<evidence type="ECO:0000259" key="7">
    <source>
        <dbReference type="Pfam" id="PF00291"/>
    </source>
</evidence>
<dbReference type="InterPro" id="IPR036052">
    <property type="entry name" value="TrpB-like_PALP_sf"/>
</dbReference>
<dbReference type="PANTHER" id="PTHR48078:SF18">
    <property type="entry name" value="THREONINE AMMONIA-LYASE"/>
    <property type="match status" value="1"/>
</dbReference>
<dbReference type="FunFam" id="3.40.50.1100:FF:000007">
    <property type="entry name" value="L-threonine dehydratase catabolic TdcB"/>
    <property type="match status" value="1"/>
</dbReference>
<dbReference type="GO" id="GO:0006565">
    <property type="term" value="P:L-serine catabolic process"/>
    <property type="evidence" value="ECO:0007669"/>
    <property type="project" value="TreeGrafter"/>
</dbReference>
<dbReference type="CDD" id="cd04886">
    <property type="entry name" value="ACT_ThrD-II-like"/>
    <property type="match status" value="1"/>
</dbReference>
<gene>
    <name evidence="8" type="ORF">L596_019907</name>
</gene>
<dbReference type="EMBL" id="AZBU02000006">
    <property type="protein sequence ID" value="TKR72470.1"/>
    <property type="molecule type" value="Genomic_DNA"/>
</dbReference>
<comment type="similarity">
    <text evidence="2">Belongs to the serine/threonine dehydratase family.</text>
</comment>
<name>A0A4U5MS24_STECR</name>
<dbReference type="SUPFAM" id="SSF53686">
    <property type="entry name" value="Tryptophan synthase beta subunit-like PLP-dependent enzymes"/>
    <property type="match status" value="1"/>
</dbReference>
<dbReference type="AlphaFoldDB" id="A0A4U5MS24"/>